<evidence type="ECO:0000259" key="1">
    <source>
        <dbReference type="Pfam" id="PF18476"/>
    </source>
</evidence>
<organism evidence="2 3">
    <name type="scientific">Shewanella oncorhynchi</name>
    <dbReference type="NCBI Taxonomy" id="2726434"/>
    <lineage>
        <taxon>Bacteria</taxon>
        <taxon>Pseudomonadati</taxon>
        <taxon>Pseudomonadota</taxon>
        <taxon>Gammaproteobacteria</taxon>
        <taxon>Alteromonadales</taxon>
        <taxon>Shewanellaceae</taxon>
        <taxon>Shewanella</taxon>
    </lineage>
</organism>
<evidence type="ECO:0000313" key="3">
    <source>
        <dbReference type="Proteomes" id="UP000527352"/>
    </source>
</evidence>
<reference evidence="2 3" key="1">
    <citation type="submission" date="2020-04" db="EMBL/GenBank/DDBJ databases">
        <title>The first description of lens atrophy caused by putative novel Shewanella sp. that is a new emerging pathogen for cultured rainbow trout?</title>
        <authorList>
            <person name="Saticioglu I.B."/>
            <person name="Duman M."/>
            <person name="Altun S."/>
        </authorList>
    </citation>
    <scope>NUCLEOTIDE SEQUENCE [LARGE SCALE GENOMIC DNA]</scope>
    <source>
        <strain evidence="2 3">S-1</strain>
    </source>
</reference>
<dbReference type="InterPro" id="IPR041578">
    <property type="entry name" value="PIN_8"/>
</dbReference>
<name>A0ABX1KLX4_9GAMM</name>
<protein>
    <submittedName>
        <fullName evidence="2">DUF4935 domain-containing protein</fullName>
    </submittedName>
</protein>
<dbReference type="EMBL" id="JABAEB010000003">
    <property type="protein sequence ID" value="NLQ22329.1"/>
    <property type="molecule type" value="Genomic_DNA"/>
</dbReference>
<comment type="caution">
    <text evidence="2">The sequence shown here is derived from an EMBL/GenBank/DDBJ whole genome shotgun (WGS) entry which is preliminary data.</text>
</comment>
<gene>
    <name evidence="2" type="ORF">HGO26_05475</name>
</gene>
<accession>A0ABX1KLX4</accession>
<proteinExistence type="predicted"/>
<sequence length="442" mass="51884">MKNLFRSFKKTTDDELKTLWKDAIFVFDTNVLHSVYRYKSSTCEDVLKLMEQLQDRVWIPYHVALEFHRNRLSVISAQHRRFDETRTAIENAINSLQKKLTDLQLEKRHSIIDPKELIDGIHNLRENYLVNLNVQEKDCLKVDSDDPLLSRLEGIFDKRIGPKPNNSESINEIIKEGKERYKSKIPPGYKDSVKESEPDNVYSYAGITYERQFGDLFVWKQLIQYIKTEKIKNVIFVTDDNKEDWWQITQGKTTGFRYELIDEIISQTELDNFKAYSLGGFLSDAKLYEMNNVSEDTIEEVNLSAENEVSKTSKNMFEIYQNESGSDEDNYNEIFFSGMNLDHKINELESSKITSSNYENLKIKRIDIYDKIQYLKDCMINIKNKINILNELNHSISDNSQPKTPLPYGELVRIRNSLIRHEKILNYLDEKISSMDNNTIVE</sequence>
<dbReference type="RefSeq" id="WP_168823792.1">
    <property type="nucleotide sequence ID" value="NZ_JABAEB010000003.1"/>
</dbReference>
<dbReference type="Proteomes" id="UP000527352">
    <property type="component" value="Unassembled WGS sequence"/>
</dbReference>
<dbReference type="Pfam" id="PF18476">
    <property type="entry name" value="PIN_8"/>
    <property type="match status" value="1"/>
</dbReference>
<keyword evidence="3" id="KW-1185">Reference proteome</keyword>
<feature type="domain" description="PIN like" evidence="1">
    <location>
        <begin position="24"/>
        <end position="260"/>
    </location>
</feature>
<evidence type="ECO:0000313" key="2">
    <source>
        <dbReference type="EMBL" id="NLQ22329.1"/>
    </source>
</evidence>